<accession>A0A6J7PUQ7</accession>
<sequence length="62" mass="7005">MFSSDFYIDELARRLGAEAVVVDPDRSAVPISATLIREYPGEYLSYLAPAVRAWVEENWVKA</sequence>
<dbReference type="Gene3D" id="3.40.50.620">
    <property type="entry name" value="HUPs"/>
    <property type="match status" value="1"/>
</dbReference>
<dbReference type="InterPro" id="IPR014729">
    <property type="entry name" value="Rossmann-like_a/b/a_fold"/>
</dbReference>
<evidence type="ECO:0000313" key="1">
    <source>
        <dbReference type="EMBL" id="CAB5007003.1"/>
    </source>
</evidence>
<protein>
    <submittedName>
        <fullName evidence="1">Unannotated protein</fullName>
    </submittedName>
</protein>
<dbReference type="AlphaFoldDB" id="A0A6J7PUQ7"/>
<reference evidence="1" key="1">
    <citation type="submission" date="2020-05" db="EMBL/GenBank/DDBJ databases">
        <authorList>
            <person name="Chiriac C."/>
            <person name="Salcher M."/>
            <person name="Ghai R."/>
            <person name="Kavagutti S V."/>
        </authorList>
    </citation>
    <scope>NUCLEOTIDE SEQUENCE</scope>
</reference>
<organism evidence="1">
    <name type="scientific">freshwater metagenome</name>
    <dbReference type="NCBI Taxonomy" id="449393"/>
    <lineage>
        <taxon>unclassified sequences</taxon>
        <taxon>metagenomes</taxon>
        <taxon>ecological metagenomes</taxon>
    </lineage>
</organism>
<gene>
    <name evidence="1" type="ORF">UFOPK3954_02107</name>
</gene>
<proteinExistence type="predicted"/>
<dbReference type="EMBL" id="CAFBON010000284">
    <property type="protein sequence ID" value="CAB5007003.1"/>
    <property type="molecule type" value="Genomic_DNA"/>
</dbReference>
<name>A0A6J7PUQ7_9ZZZZ</name>